<proteinExistence type="predicted"/>
<organism evidence="1">
    <name type="scientific">marine metagenome</name>
    <dbReference type="NCBI Taxonomy" id="408172"/>
    <lineage>
        <taxon>unclassified sequences</taxon>
        <taxon>metagenomes</taxon>
        <taxon>ecological metagenomes</taxon>
    </lineage>
</organism>
<protein>
    <submittedName>
        <fullName evidence="1">Uncharacterized protein</fullName>
    </submittedName>
</protein>
<reference evidence="1" key="1">
    <citation type="submission" date="2018-05" db="EMBL/GenBank/DDBJ databases">
        <authorList>
            <person name="Lanie J.A."/>
            <person name="Ng W.-L."/>
            <person name="Kazmierczak K.M."/>
            <person name="Andrzejewski T.M."/>
            <person name="Davidsen T.M."/>
            <person name="Wayne K.J."/>
            <person name="Tettelin H."/>
            <person name="Glass J.I."/>
            <person name="Rusch D."/>
            <person name="Podicherti R."/>
            <person name="Tsui H.-C.T."/>
            <person name="Winkler M.E."/>
        </authorList>
    </citation>
    <scope>NUCLEOTIDE SEQUENCE</scope>
</reference>
<name>A0A381T998_9ZZZZ</name>
<sequence>MYNQNATVDSSPSWRVLFFITYPSSNDALLETGYHRIVPVLS</sequence>
<evidence type="ECO:0000313" key="1">
    <source>
        <dbReference type="EMBL" id="SVA12746.1"/>
    </source>
</evidence>
<accession>A0A381T998</accession>
<gene>
    <name evidence="1" type="ORF">METZ01_LOCUS65600</name>
</gene>
<dbReference type="AlphaFoldDB" id="A0A381T998"/>
<dbReference type="EMBL" id="UINC01004223">
    <property type="protein sequence ID" value="SVA12746.1"/>
    <property type="molecule type" value="Genomic_DNA"/>
</dbReference>